<evidence type="ECO:0000313" key="4">
    <source>
        <dbReference type="EMBL" id="RXK39433.1"/>
    </source>
</evidence>
<feature type="compositionally biased region" description="Basic residues" evidence="2">
    <location>
        <begin position="37"/>
        <end position="56"/>
    </location>
</feature>
<comment type="caution">
    <text evidence="4">The sequence shown here is derived from an EMBL/GenBank/DDBJ whole genome shotgun (WGS) entry which is preliminary data.</text>
</comment>
<feature type="region of interest" description="Disordered" evidence="2">
    <location>
        <begin position="585"/>
        <end position="640"/>
    </location>
</feature>
<sequence>MSRTANATPPPQPYFPPRNATPSMRHSTAIVPSLHMHPSRQRPHPQHAHGKKRSKHLSSATAAFGALTPRKAKTGDSPASQSTSAQNTPLAEANVSLGFDIPIGLGSALHRNQSSSSALSARSVHSISSATFTTDNTDHTDTDIDIDFDSGRATPTPSFATATTRHSTAETDASSSVLITPASSQISFPLDLSIISATSSISSDHAPAIPVQKPSWVPNLSFGKMARAVVDIGMGFSEKRSKKDSKDKDQGAQVSTPTPVSARLGRSGSSRNSTPTPVKAKEDERLQKKQVDGKQQSIQLPSPITRTTHTVPTVPAVETPLRAAQFVTPVGVNRGEQAIQPDSLLFSQATPQPQTVGNDARAGVAFMHAEWFEAQRQRMVECARLCSQWPQSGYNLLKFGPAGSKQFYEPQSYANPQYVASLMERQAQLERQITETESLFFSSSASARSSGSLCGSRSSSESGDSLSVQATSSSQSSSFCCQAPVIPVDRAEPSDDMDQRTAEIRAAMSSPLMPVHSSDSQVSLMETTGSGIFKHAELGSVVSDTMDIDTDISSVPSSTSFAHNHSFASSLLTLGSSLEMSITRSSLEPSKIHMNQESSENQEKDDDDILRTRPFRAQSCGSKRPSPSAPEEEEKRRKVDEAMVVEEAVSTGVIQPVTRNEWSASVPDLTKATSSSSTVFSNQENSVTTFGNSQNLSSNLQIPPTGQVFGMVVKTSDTHPIILSPFVPSKLVPVLAAHLVRPSVVSQKPLLLSSTIDVPSLLLSFTPPSVAPMPNGLLPNSVATGLDVHNSSFSSVVPEVGRACGVNQSLGHPTVGRGQSFGVNSGDNSIDGVSRNTLGNLLLSSCPGKRLRMDGPVKGRGPVCRDLETDLRRIKNEGVGCLVCCLDDAELALLGVPWDTYRSVATSLGMDVLRLPMPDGFTPVSLELFDTQVGLIVKNYSLEGINVLAHCRGGVGRAGLTACAWALKMGFVQPHPSLTLIEHAALSTSNVIPVELEHQIVMSMVERVIAMIRARRGLKAIESFEQVQFLAAYVRWLRAAQRD</sequence>
<organism evidence="4 5">
    <name type="scientific">Tremella mesenterica</name>
    <name type="common">Jelly fungus</name>
    <dbReference type="NCBI Taxonomy" id="5217"/>
    <lineage>
        <taxon>Eukaryota</taxon>
        <taxon>Fungi</taxon>
        <taxon>Dikarya</taxon>
        <taxon>Basidiomycota</taxon>
        <taxon>Agaricomycotina</taxon>
        <taxon>Tremellomycetes</taxon>
        <taxon>Tremellales</taxon>
        <taxon>Tremellaceae</taxon>
        <taxon>Tremella</taxon>
    </lineage>
</organism>
<feature type="domain" description="Swiss Army Knife protein DSP-PTPase phosphatase" evidence="3">
    <location>
        <begin position="911"/>
        <end position="990"/>
    </location>
</feature>
<protein>
    <recommendedName>
        <fullName evidence="3">Swiss Army Knife protein DSP-PTPase phosphatase domain-containing protein</fullName>
    </recommendedName>
</protein>
<evidence type="ECO:0000256" key="1">
    <source>
        <dbReference type="ARBA" id="ARBA00022801"/>
    </source>
</evidence>
<accession>A0A4Q1BNI3</accession>
<evidence type="ECO:0000259" key="3">
    <source>
        <dbReference type="Pfam" id="PF22784"/>
    </source>
</evidence>
<dbReference type="STRING" id="5217.A0A4Q1BNI3"/>
<keyword evidence="1" id="KW-0378">Hydrolase</keyword>
<dbReference type="OrthoDB" id="266663at2759"/>
<dbReference type="Proteomes" id="UP000289152">
    <property type="component" value="Unassembled WGS sequence"/>
</dbReference>
<gene>
    <name evidence="4" type="ORF">M231_03266</name>
</gene>
<dbReference type="GO" id="GO:0016791">
    <property type="term" value="F:phosphatase activity"/>
    <property type="evidence" value="ECO:0007669"/>
    <property type="project" value="UniProtKB-ARBA"/>
</dbReference>
<dbReference type="SUPFAM" id="SSF52799">
    <property type="entry name" value="(Phosphotyrosine protein) phosphatases II"/>
    <property type="match status" value="1"/>
</dbReference>
<feature type="compositionally biased region" description="Basic and acidic residues" evidence="2">
    <location>
        <begin position="279"/>
        <end position="292"/>
    </location>
</feature>
<dbReference type="AlphaFoldDB" id="A0A4Q1BNI3"/>
<dbReference type="PANTHER" id="PTHR23339">
    <property type="entry name" value="TYROSINE SPECIFIC PROTEIN PHOSPHATASE AND DUAL SPECIFICITY PROTEIN PHOSPHATASE"/>
    <property type="match status" value="1"/>
</dbReference>
<dbReference type="InParanoid" id="A0A4Q1BNI3"/>
<feature type="compositionally biased region" description="Polar residues" evidence="2">
    <location>
        <begin position="267"/>
        <end position="276"/>
    </location>
</feature>
<feature type="region of interest" description="Disordered" evidence="2">
    <location>
        <begin position="132"/>
        <end position="167"/>
    </location>
</feature>
<dbReference type="InterPro" id="IPR029021">
    <property type="entry name" value="Prot-tyrosine_phosphatase-like"/>
</dbReference>
<dbReference type="VEuPathDB" id="FungiDB:TREMEDRAFT_60759"/>
<feature type="region of interest" description="Disordered" evidence="2">
    <location>
        <begin position="238"/>
        <end position="308"/>
    </location>
</feature>
<evidence type="ECO:0000256" key="2">
    <source>
        <dbReference type="SAM" id="MobiDB-lite"/>
    </source>
</evidence>
<feature type="compositionally biased region" description="Polar residues" evidence="2">
    <location>
        <begin position="293"/>
        <end position="308"/>
    </location>
</feature>
<feature type="compositionally biased region" description="Polar residues" evidence="2">
    <location>
        <begin position="585"/>
        <end position="599"/>
    </location>
</feature>
<feature type="region of interest" description="Disordered" evidence="2">
    <location>
        <begin position="1"/>
        <end position="58"/>
    </location>
</feature>
<name>A0A4Q1BNI3_TREME</name>
<reference evidence="4 5" key="1">
    <citation type="submission" date="2016-06" db="EMBL/GenBank/DDBJ databases">
        <title>Evolution of pathogenesis and genome organization in the Tremellales.</title>
        <authorList>
            <person name="Cuomo C."/>
            <person name="Litvintseva A."/>
            <person name="Heitman J."/>
            <person name="Chen Y."/>
            <person name="Sun S."/>
            <person name="Springer D."/>
            <person name="Dromer F."/>
            <person name="Young S."/>
            <person name="Zeng Q."/>
            <person name="Chapman S."/>
            <person name="Gujja S."/>
            <person name="Saif S."/>
            <person name="Birren B."/>
        </authorList>
    </citation>
    <scope>NUCLEOTIDE SEQUENCE [LARGE SCALE GENOMIC DNA]</scope>
    <source>
        <strain evidence="4 5">ATCC 28783</strain>
    </source>
</reference>
<evidence type="ECO:0000313" key="5">
    <source>
        <dbReference type="Proteomes" id="UP000289152"/>
    </source>
</evidence>
<dbReference type="Gene3D" id="3.90.190.10">
    <property type="entry name" value="Protein tyrosine phosphatase superfamily"/>
    <property type="match status" value="1"/>
</dbReference>
<dbReference type="InterPro" id="IPR050561">
    <property type="entry name" value="PTP"/>
</dbReference>
<feature type="compositionally biased region" description="Basic and acidic residues" evidence="2">
    <location>
        <begin position="238"/>
        <end position="250"/>
    </location>
</feature>
<feature type="compositionally biased region" description="Low complexity" evidence="2">
    <location>
        <begin position="153"/>
        <end position="164"/>
    </location>
</feature>
<dbReference type="Pfam" id="PF22784">
    <property type="entry name" value="PTP-SAK"/>
    <property type="match status" value="1"/>
</dbReference>
<dbReference type="InterPro" id="IPR057023">
    <property type="entry name" value="PTP-SAK"/>
</dbReference>
<keyword evidence="5" id="KW-1185">Reference proteome</keyword>
<dbReference type="EMBL" id="SDIL01000031">
    <property type="protein sequence ID" value="RXK39433.1"/>
    <property type="molecule type" value="Genomic_DNA"/>
</dbReference>
<feature type="region of interest" description="Disordered" evidence="2">
    <location>
        <begin position="446"/>
        <end position="468"/>
    </location>
</feature>
<proteinExistence type="predicted"/>